<feature type="region of interest" description="Disordered" evidence="1">
    <location>
        <begin position="232"/>
        <end position="254"/>
    </location>
</feature>
<dbReference type="PROSITE" id="PS51257">
    <property type="entry name" value="PROKAR_LIPOPROTEIN"/>
    <property type="match status" value="1"/>
</dbReference>
<feature type="region of interest" description="Disordered" evidence="1">
    <location>
        <begin position="388"/>
        <end position="424"/>
    </location>
</feature>
<name>A0A2S8SVC5_9BACT</name>
<comment type="caution">
    <text evidence="2">The sequence shown here is derived from an EMBL/GenBank/DDBJ whole genome shotgun (WGS) entry which is preliminary data.</text>
</comment>
<reference evidence="2 3" key="1">
    <citation type="journal article" date="2018" name="Syst. Appl. Microbiol.">
        <title>Abditibacterium utsteinense sp. nov., the first cultivated member of candidate phylum FBP, isolated from ice-free Antarctic soil samples.</title>
        <authorList>
            <person name="Tahon G."/>
            <person name="Tytgat B."/>
            <person name="Lebbe L."/>
            <person name="Carlier A."/>
            <person name="Willems A."/>
        </authorList>
    </citation>
    <scope>NUCLEOTIDE SEQUENCE [LARGE SCALE GENOMIC DNA]</scope>
    <source>
        <strain evidence="2 3">LMG 29911</strain>
    </source>
</reference>
<dbReference type="InParanoid" id="A0A2S8SVC5"/>
<gene>
    <name evidence="2" type="ORF">B1R32_10312</name>
</gene>
<dbReference type="EMBL" id="NIGF01000003">
    <property type="protein sequence ID" value="PQV64745.1"/>
    <property type="molecule type" value="Genomic_DNA"/>
</dbReference>
<organism evidence="2 3">
    <name type="scientific">Abditibacterium utsteinense</name>
    <dbReference type="NCBI Taxonomy" id="1960156"/>
    <lineage>
        <taxon>Bacteria</taxon>
        <taxon>Pseudomonadati</taxon>
        <taxon>Abditibacteriota</taxon>
        <taxon>Abditibacteriia</taxon>
        <taxon>Abditibacteriales</taxon>
        <taxon>Abditibacteriaceae</taxon>
        <taxon>Abditibacterium</taxon>
    </lineage>
</organism>
<evidence type="ECO:0000313" key="2">
    <source>
        <dbReference type="EMBL" id="PQV64745.1"/>
    </source>
</evidence>
<feature type="compositionally biased region" description="Gly residues" evidence="1">
    <location>
        <begin position="390"/>
        <end position="421"/>
    </location>
</feature>
<proteinExistence type="predicted"/>
<protein>
    <submittedName>
        <fullName evidence="2">Uncharacterized protein</fullName>
    </submittedName>
</protein>
<feature type="region of interest" description="Disordered" evidence="1">
    <location>
        <begin position="525"/>
        <end position="558"/>
    </location>
</feature>
<evidence type="ECO:0000256" key="1">
    <source>
        <dbReference type="SAM" id="MobiDB-lite"/>
    </source>
</evidence>
<dbReference type="Proteomes" id="UP000237684">
    <property type="component" value="Unassembled WGS sequence"/>
</dbReference>
<accession>A0A2S8SVC5</accession>
<sequence length="558" mass="57521">MRQLKIIWLLSIGVPLALSCDVFTTKAAFAQNDVRIVYPQQGQDVRGEITARFEGIPAGGYATVKIDGQFRQASAQDFAVLDTLSDRVAFARGDGTYTMEIIVMNAGGKRVGTSSVTFNVANNKVDPGGAPVRLVHWTHDDRINGGVQRFRVFAESNATISGGTAAGGLGAGGSSGGSSGGGLGGSSGGASEIPAPLDFQVAALMRRVLRDTNMLNGSANISTIVQEGFERQREGAGGGAGGASTSLVSASPSRKKGAATTAVGKAPWSADWLAAPETGKFFVKMIQQNGTEINATRKAPSLAIADLLPTFPDVAVRPGSTWGTTMSFVGDLSSRTPINVKDAPMTFTAYEDLQTPGGENRRCAKLESRFRLPDNLAKRIAANLANKVGTSGGAAGGGEGGSSGGPSMGGSPLGSSQGGGAEASALTEDDITVARTDVARVIWFDVQRRRILRAEDVIRSNFEIPVAETAAGGISSQGMSRSAGSGSGMLGMSGEAGAEAAPAEPQKVDYSLNVTTWIDDRVPNPTGQYVPGGAGAHTRDSVAEPGLSRILRANTPER</sequence>
<dbReference type="RefSeq" id="WP_105482637.1">
    <property type="nucleotide sequence ID" value="NZ_NIGF01000003.1"/>
</dbReference>
<evidence type="ECO:0000313" key="3">
    <source>
        <dbReference type="Proteomes" id="UP000237684"/>
    </source>
</evidence>
<dbReference type="AlphaFoldDB" id="A0A2S8SVC5"/>
<keyword evidence="3" id="KW-1185">Reference proteome</keyword>